<dbReference type="SMART" id="SM00906">
    <property type="entry name" value="Fungal_trans"/>
    <property type="match status" value="1"/>
</dbReference>
<evidence type="ECO:0000256" key="1">
    <source>
        <dbReference type="ARBA" id="ARBA00004123"/>
    </source>
</evidence>
<proteinExistence type="predicted"/>
<dbReference type="InterPro" id="IPR007219">
    <property type="entry name" value="XnlR_reg_dom"/>
</dbReference>
<organism evidence="9 10">
    <name type="scientific">Capronia epimyces CBS 606.96</name>
    <dbReference type="NCBI Taxonomy" id="1182542"/>
    <lineage>
        <taxon>Eukaryota</taxon>
        <taxon>Fungi</taxon>
        <taxon>Dikarya</taxon>
        <taxon>Ascomycota</taxon>
        <taxon>Pezizomycotina</taxon>
        <taxon>Eurotiomycetes</taxon>
        <taxon>Chaetothyriomycetidae</taxon>
        <taxon>Chaetothyriales</taxon>
        <taxon>Herpotrichiellaceae</taxon>
        <taxon>Capronia</taxon>
    </lineage>
</organism>
<dbReference type="PANTHER" id="PTHR31001:SF85">
    <property type="entry name" value="ZN(II)2CYS6 TRANSCRIPTION FACTOR (EUROFUNG)"/>
    <property type="match status" value="1"/>
</dbReference>
<dbReference type="InterPro" id="IPR050613">
    <property type="entry name" value="Sec_Metabolite_Reg"/>
</dbReference>
<evidence type="ECO:0000256" key="4">
    <source>
        <dbReference type="ARBA" id="ARBA00023125"/>
    </source>
</evidence>
<feature type="region of interest" description="Disordered" evidence="7">
    <location>
        <begin position="1"/>
        <end position="26"/>
    </location>
</feature>
<protein>
    <recommendedName>
        <fullName evidence="8">Zn(2)-C6 fungal-type domain-containing protein</fullName>
    </recommendedName>
</protein>
<dbReference type="RefSeq" id="XP_007730618.1">
    <property type="nucleotide sequence ID" value="XM_007732428.1"/>
</dbReference>
<dbReference type="GO" id="GO:0006351">
    <property type="term" value="P:DNA-templated transcription"/>
    <property type="evidence" value="ECO:0007669"/>
    <property type="project" value="InterPro"/>
</dbReference>
<feature type="compositionally biased region" description="Polar residues" evidence="7">
    <location>
        <begin position="1"/>
        <end position="13"/>
    </location>
</feature>
<dbReference type="OrthoDB" id="435881at2759"/>
<dbReference type="Pfam" id="PF00172">
    <property type="entry name" value="Zn_clus"/>
    <property type="match status" value="1"/>
</dbReference>
<dbReference type="HOGENOM" id="CLU_004083_5_3_1"/>
<dbReference type="CDD" id="cd12148">
    <property type="entry name" value="fungal_TF_MHR"/>
    <property type="match status" value="1"/>
</dbReference>
<keyword evidence="4" id="KW-0238">DNA-binding</keyword>
<dbReference type="GO" id="GO:0005634">
    <property type="term" value="C:nucleus"/>
    <property type="evidence" value="ECO:0007669"/>
    <property type="project" value="UniProtKB-SubCell"/>
</dbReference>
<evidence type="ECO:0000259" key="8">
    <source>
        <dbReference type="PROSITE" id="PS50048"/>
    </source>
</evidence>
<keyword evidence="5" id="KW-0804">Transcription</keyword>
<dbReference type="GO" id="GO:0003677">
    <property type="term" value="F:DNA binding"/>
    <property type="evidence" value="ECO:0007669"/>
    <property type="project" value="UniProtKB-KW"/>
</dbReference>
<name>W9YIY6_9EURO</name>
<dbReference type="Gene3D" id="4.10.240.10">
    <property type="entry name" value="Zn(2)-C6 fungal-type DNA-binding domain"/>
    <property type="match status" value="1"/>
</dbReference>
<accession>W9YIY6</accession>
<feature type="region of interest" description="Disordered" evidence="7">
    <location>
        <begin position="607"/>
        <end position="626"/>
    </location>
</feature>
<evidence type="ECO:0000313" key="9">
    <source>
        <dbReference type="EMBL" id="EXJ89221.1"/>
    </source>
</evidence>
<dbReference type="PANTHER" id="PTHR31001">
    <property type="entry name" value="UNCHARACTERIZED TRANSCRIPTIONAL REGULATORY PROTEIN"/>
    <property type="match status" value="1"/>
</dbReference>
<keyword evidence="3" id="KW-0805">Transcription regulation</keyword>
<evidence type="ECO:0000313" key="10">
    <source>
        <dbReference type="Proteomes" id="UP000019478"/>
    </source>
</evidence>
<keyword evidence="10" id="KW-1185">Reference proteome</keyword>
<dbReference type="Proteomes" id="UP000019478">
    <property type="component" value="Unassembled WGS sequence"/>
</dbReference>
<dbReference type="AlphaFoldDB" id="W9YIY6"/>
<keyword evidence="2" id="KW-0479">Metal-binding</keyword>
<dbReference type="PROSITE" id="PS50048">
    <property type="entry name" value="ZN2_CY6_FUNGAL_2"/>
    <property type="match status" value="1"/>
</dbReference>
<reference evidence="9 10" key="1">
    <citation type="submission" date="2013-03" db="EMBL/GenBank/DDBJ databases">
        <title>The Genome Sequence of Capronia epimyces CBS 606.96.</title>
        <authorList>
            <consortium name="The Broad Institute Genomics Platform"/>
            <person name="Cuomo C."/>
            <person name="de Hoog S."/>
            <person name="Gorbushina A."/>
            <person name="Walker B."/>
            <person name="Young S.K."/>
            <person name="Zeng Q."/>
            <person name="Gargeya S."/>
            <person name="Fitzgerald M."/>
            <person name="Haas B."/>
            <person name="Abouelleil A."/>
            <person name="Allen A.W."/>
            <person name="Alvarado L."/>
            <person name="Arachchi H.M."/>
            <person name="Berlin A.M."/>
            <person name="Chapman S.B."/>
            <person name="Gainer-Dewar J."/>
            <person name="Goldberg J."/>
            <person name="Griggs A."/>
            <person name="Gujja S."/>
            <person name="Hansen M."/>
            <person name="Howarth C."/>
            <person name="Imamovic A."/>
            <person name="Ireland A."/>
            <person name="Larimer J."/>
            <person name="McCowan C."/>
            <person name="Murphy C."/>
            <person name="Pearson M."/>
            <person name="Poon T.W."/>
            <person name="Priest M."/>
            <person name="Roberts A."/>
            <person name="Saif S."/>
            <person name="Shea T."/>
            <person name="Sisk P."/>
            <person name="Sykes S."/>
            <person name="Wortman J."/>
            <person name="Nusbaum C."/>
            <person name="Birren B."/>
        </authorList>
    </citation>
    <scope>NUCLEOTIDE SEQUENCE [LARGE SCALE GENOMIC DNA]</scope>
    <source>
        <strain evidence="9 10">CBS 606.96</strain>
    </source>
</reference>
<evidence type="ECO:0000256" key="5">
    <source>
        <dbReference type="ARBA" id="ARBA00023163"/>
    </source>
</evidence>
<evidence type="ECO:0000256" key="2">
    <source>
        <dbReference type="ARBA" id="ARBA00022723"/>
    </source>
</evidence>
<comment type="caution">
    <text evidence="9">The sequence shown here is derived from an EMBL/GenBank/DDBJ whole genome shotgun (WGS) entry which is preliminary data.</text>
</comment>
<dbReference type="InterPro" id="IPR036864">
    <property type="entry name" value="Zn2-C6_fun-type_DNA-bd_sf"/>
</dbReference>
<dbReference type="EMBL" id="AMGY01000002">
    <property type="protein sequence ID" value="EXJ89221.1"/>
    <property type="molecule type" value="Genomic_DNA"/>
</dbReference>
<dbReference type="CDD" id="cd00067">
    <property type="entry name" value="GAL4"/>
    <property type="match status" value="1"/>
</dbReference>
<gene>
    <name evidence="9" type="ORF">A1O3_02287</name>
</gene>
<feature type="domain" description="Zn(2)-C6 fungal-type" evidence="8">
    <location>
        <begin position="32"/>
        <end position="61"/>
    </location>
</feature>
<dbReference type="SUPFAM" id="SSF57701">
    <property type="entry name" value="Zn2/Cys6 DNA-binding domain"/>
    <property type="match status" value="1"/>
</dbReference>
<dbReference type="GeneID" id="19166418"/>
<dbReference type="SMART" id="SM00066">
    <property type="entry name" value="GAL4"/>
    <property type="match status" value="1"/>
</dbReference>
<comment type="subcellular location">
    <subcellularLocation>
        <location evidence="1">Nucleus</location>
    </subcellularLocation>
</comment>
<dbReference type="GO" id="GO:0008270">
    <property type="term" value="F:zinc ion binding"/>
    <property type="evidence" value="ECO:0007669"/>
    <property type="project" value="InterPro"/>
</dbReference>
<evidence type="ECO:0000256" key="6">
    <source>
        <dbReference type="ARBA" id="ARBA00023242"/>
    </source>
</evidence>
<evidence type="ECO:0000256" key="3">
    <source>
        <dbReference type="ARBA" id="ARBA00023015"/>
    </source>
</evidence>
<dbReference type="STRING" id="1182542.W9YIY6"/>
<dbReference type="InterPro" id="IPR001138">
    <property type="entry name" value="Zn2Cys6_DnaBD"/>
</dbReference>
<evidence type="ECO:0000256" key="7">
    <source>
        <dbReference type="SAM" id="MobiDB-lite"/>
    </source>
</evidence>
<keyword evidence="6" id="KW-0539">Nucleus</keyword>
<sequence length="686" mass="76894">MQAQARPLTTTNLDLDPRHDSARPEPSAMAYACQPCVRRKVKCDRAIPICSSCKQKFDCVYQAPPPRQPKRKRSETVYERLARYERTLQENGLLSKADSTTVAAKETMRSGKLLSGEGKARYIDGSLWRDLGENDMLEMSEEEEDDPRPPPPVGIISPTATTDLLSSALLGTPQDLVDYHPGHEDAMKLWAVYVDNVEPLCKLLHVPTVARMVERVSRQPGTASKAQECLLFAIYHFAVFSLADGECVRAFGQSQAALLAKYQNAVRKALVNASWLKTTAMPVMQAYVLFLTALRTQIDPHTFWILTGVAVRIAQRMGLHRDGESLGLPPFDVQMRRRLFWQLLPLDGYAGQVSGTGISTPPTSWDTKQPCNIHDDQIFPGMTQQPEEEKGATEMIYCLSRSELTKLYTRTGVKMKEVGATLQLRDTAELDRLIDEVEGTIELKYLRYCDIADPLHFLTLGMVRSAANIVRLHSRMSRLMNKGLDDHERRQLCALAHKILDTDSAAYSHPKMNRFHWSFRSFFLGDALICLLTSLAKVGFFSRPELDATWHKMAHVYSNHREFLEAKRAIHIAVGKVTLKAWRANPPTHSGPEPDFIDTLRSSLPKINPAKRPNPKKTRDTVGGLDALDGGPEAMSTLFSSPSSDAGALFGGLDGTDVNLDQNFNLDATDWMFWDQLTRDYETMPT</sequence>
<dbReference type="eggNOG" id="ENOG502QYWX">
    <property type="taxonomic scope" value="Eukaryota"/>
</dbReference>
<dbReference type="GO" id="GO:0000981">
    <property type="term" value="F:DNA-binding transcription factor activity, RNA polymerase II-specific"/>
    <property type="evidence" value="ECO:0007669"/>
    <property type="project" value="InterPro"/>
</dbReference>
<dbReference type="Pfam" id="PF04082">
    <property type="entry name" value="Fungal_trans"/>
    <property type="match status" value="1"/>
</dbReference>